<dbReference type="AlphaFoldDB" id="A0A5M6ISQ4"/>
<feature type="domain" description="ATPase dynein-related AAA" evidence="2">
    <location>
        <begin position="76"/>
        <end position="200"/>
    </location>
</feature>
<dbReference type="EC" id="6.6.1.2" evidence="1"/>
<keyword evidence="4" id="KW-0436">Ligase</keyword>
<dbReference type="GO" id="GO:0016887">
    <property type="term" value="F:ATP hydrolysis activity"/>
    <property type="evidence" value="ECO:0007669"/>
    <property type="project" value="InterPro"/>
</dbReference>
<comment type="caution">
    <text evidence="4">The sequence shown here is derived from an EMBL/GenBank/DDBJ whole genome shotgun (WGS) entry which is preliminary data.</text>
</comment>
<dbReference type="OrthoDB" id="9772742at2"/>
<sequence>MTKVAALSDTRAMPTSAIDLPDTTVNARETFGVDSDMEVPAFSVRTEHVPDVDPAYRFDPETTLAILAGFAFNRRVMIQGYHGTGKSTHIEQVAARLNWPCIRVNLDSHISRIDLIGKDAIVLKEGKQITEFREGILPWALQHACALVFDEYDAGRPDVMFVIQRVLEVEGRLTLLDQNKVIRPHRSFRLFSTANTVGLGDTTGLYHGTQQINQGQMDRWNIVATLNYLPHAQETEIVLAKMGLDGTDQAMRKQIESMVACAELTRAGFINGDISTVMSPRTVITWAENARIFNDVGFAFRLTFLNKCDEAERSTVAEYFQRCFNQDLPTGNLIRRG</sequence>
<dbReference type="Pfam" id="PF07728">
    <property type="entry name" value="AAA_5"/>
    <property type="match status" value="1"/>
</dbReference>
<dbReference type="InterPro" id="IPR011704">
    <property type="entry name" value="ATPase_dyneun-rel_AAA"/>
</dbReference>
<name>A0A5M6ISQ4_9PROT</name>
<dbReference type="NCBIfam" id="TIGR01650">
    <property type="entry name" value="PD_CobS"/>
    <property type="match status" value="1"/>
</dbReference>
<dbReference type="Pfam" id="PF12556">
    <property type="entry name" value="CobS_N"/>
    <property type="match status" value="1"/>
</dbReference>
<evidence type="ECO:0000256" key="1">
    <source>
        <dbReference type="NCBIfam" id="TIGR01650"/>
    </source>
</evidence>
<dbReference type="Gene3D" id="3.40.50.300">
    <property type="entry name" value="P-loop containing nucleotide triphosphate hydrolases"/>
    <property type="match status" value="1"/>
</dbReference>
<dbReference type="GO" id="GO:0051116">
    <property type="term" value="F:cobaltochelatase activity"/>
    <property type="evidence" value="ECO:0007669"/>
    <property type="project" value="UniProtKB-UniRule"/>
</dbReference>
<dbReference type="InterPro" id="IPR006537">
    <property type="entry name" value="PD_CobS"/>
</dbReference>
<dbReference type="Proteomes" id="UP000325255">
    <property type="component" value="Unassembled WGS sequence"/>
</dbReference>
<dbReference type="PANTHER" id="PTHR42759:SF1">
    <property type="entry name" value="MAGNESIUM-CHELATASE SUBUNIT CHLD"/>
    <property type="match status" value="1"/>
</dbReference>
<dbReference type="InterPro" id="IPR025865">
    <property type="entry name" value="CobS_N_dom"/>
</dbReference>
<gene>
    <name evidence="4" type="primary">cobS</name>
    <name evidence="4" type="ORF">F1189_14490</name>
</gene>
<dbReference type="EMBL" id="VWPK01000021">
    <property type="protein sequence ID" value="KAA5611346.1"/>
    <property type="molecule type" value="Genomic_DNA"/>
</dbReference>
<organism evidence="4 5">
    <name type="scientific">Rhodovastum atsumiense</name>
    <dbReference type="NCBI Taxonomy" id="504468"/>
    <lineage>
        <taxon>Bacteria</taxon>
        <taxon>Pseudomonadati</taxon>
        <taxon>Pseudomonadota</taxon>
        <taxon>Alphaproteobacteria</taxon>
        <taxon>Acetobacterales</taxon>
        <taxon>Acetobacteraceae</taxon>
        <taxon>Rhodovastum</taxon>
    </lineage>
</organism>
<feature type="domain" description="Cobaltochelatase subunit CobS N-terminal" evidence="3">
    <location>
        <begin position="19"/>
        <end position="49"/>
    </location>
</feature>
<accession>A0A5M6ISQ4</accession>
<dbReference type="GO" id="GO:0005524">
    <property type="term" value="F:ATP binding"/>
    <property type="evidence" value="ECO:0007669"/>
    <property type="project" value="InterPro"/>
</dbReference>
<dbReference type="GO" id="GO:0009236">
    <property type="term" value="P:cobalamin biosynthetic process"/>
    <property type="evidence" value="ECO:0007669"/>
    <property type="project" value="UniProtKB-UniRule"/>
</dbReference>
<dbReference type="SUPFAM" id="SSF52540">
    <property type="entry name" value="P-loop containing nucleoside triphosphate hydrolases"/>
    <property type="match status" value="1"/>
</dbReference>
<dbReference type="RefSeq" id="WP_150041540.1">
    <property type="nucleotide sequence ID" value="NZ_OW485601.1"/>
</dbReference>
<protein>
    <recommendedName>
        <fullName evidence="1">Cobaltochelatase subunit CobS</fullName>
        <ecNumber evidence="1">6.6.1.2</ecNumber>
    </recommendedName>
</protein>
<reference evidence="4 5" key="1">
    <citation type="submission" date="2019-09" db="EMBL/GenBank/DDBJ databases">
        <title>Genome sequence of Rhodovastum atsumiense, a diverse member of the Acetobacteraceae family of non-sulfur purple photosynthetic bacteria.</title>
        <authorList>
            <person name="Meyer T."/>
            <person name="Kyndt J."/>
        </authorList>
    </citation>
    <scope>NUCLEOTIDE SEQUENCE [LARGE SCALE GENOMIC DNA]</scope>
    <source>
        <strain evidence="4 5">DSM 21279</strain>
    </source>
</reference>
<evidence type="ECO:0000259" key="3">
    <source>
        <dbReference type="Pfam" id="PF12556"/>
    </source>
</evidence>
<evidence type="ECO:0000313" key="4">
    <source>
        <dbReference type="EMBL" id="KAA5611346.1"/>
    </source>
</evidence>
<dbReference type="PANTHER" id="PTHR42759">
    <property type="entry name" value="MOXR FAMILY PROTEIN"/>
    <property type="match status" value="1"/>
</dbReference>
<dbReference type="InterPro" id="IPR027417">
    <property type="entry name" value="P-loop_NTPase"/>
</dbReference>
<keyword evidence="5" id="KW-1185">Reference proteome</keyword>
<dbReference type="InterPro" id="IPR050764">
    <property type="entry name" value="CbbQ/NirQ/NorQ/GpvN"/>
</dbReference>
<evidence type="ECO:0000313" key="5">
    <source>
        <dbReference type="Proteomes" id="UP000325255"/>
    </source>
</evidence>
<proteinExistence type="predicted"/>
<evidence type="ECO:0000259" key="2">
    <source>
        <dbReference type="Pfam" id="PF07728"/>
    </source>
</evidence>